<dbReference type="FunFam" id="1.10.287.2620:FF:000002">
    <property type="entry name" value="Dynein heavy chain 2, axonemal"/>
    <property type="match status" value="1"/>
</dbReference>
<evidence type="ECO:0000256" key="7">
    <source>
        <dbReference type="ARBA" id="ARBA00022741"/>
    </source>
</evidence>
<evidence type="ECO:0000256" key="1">
    <source>
        <dbReference type="ARBA" id="ARBA00004430"/>
    </source>
</evidence>
<dbReference type="Gene3D" id="1.20.140.100">
    <property type="entry name" value="Dynein heavy chain, N-terminal domain 2"/>
    <property type="match status" value="1"/>
</dbReference>
<accession>A0A4Y2FD40</accession>
<dbReference type="Gene3D" id="1.10.8.710">
    <property type="match status" value="1"/>
</dbReference>
<evidence type="ECO:0000256" key="3">
    <source>
        <dbReference type="ARBA" id="ARBA00008887"/>
    </source>
</evidence>
<evidence type="ECO:0000313" key="18">
    <source>
        <dbReference type="Proteomes" id="UP000499080"/>
    </source>
</evidence>
<feature type="domain" description="AAA+ ATPase" evidence="16">
    <location>
        <begin position="2421"/>
        <end position="2591"/>
    </location>
</feature>
<dbReference type="GO" id="GO:0031514">
    <property type="term" value="C:motile cilium"/>
    <property type="evidence" value="ECO:0007669"/>
    <property type="project" value="UniProtKB-ARBA"/>
</dbReference>
<keyword evidence="13" id="KW-0206">Cytoskeleton</keyword>
<dbReference type="Gene3D" id="1.20.920.30">
    <property type="match status" value="1"/>
</dbReference>
<dbReference type="InterPro" id="IPR042222">
    <property type="entry name" value="Dynein_2_N"/>
</dbReference>
<evidence type="ECO:0000313" key="17">
    <source>
        <dbReference type="EMBL" id="GBM39282.1"/>
    </source>
</evidence>
<evidence type="ECO:0000256" key="9">
    <source>
        <dbReference type="ARBA" id="ARBA00023017"/>
    </source>
</evidence>
<feature type="coiled-coil region" evidence="15">
    <location>
        <begin position="3249"/>
        <end position="3297"/>
    </location>
</feature>
<dbReference type="Pfam" id="PF17852">
    <property type="entry name" value="Dynein_AAA_lid"/>
    <property type="match status" value="1"/>
</dbReference>
<dbReference type="InterPro" id="IPR038586">
    <property type="entry name" value="Tctex-1-like_sf"/>
</dbReference>
<sequence>MAAEEAAASAATLRDPRLDYLGGLVQVILRCSEEKWLKLLQVEENRIQLTTHFLDDAGSECIFVAEASGGTLSLYASSADLPFAAGKQQKAVFFLKVPGLVATVENVRQIISCGDLFSSTVEQLQAFLDYAVIPTLCNPSCHEGWAKEQASDLLNSVRAFRSIVARGVAQSKNHVIISVPPIRPFDASALASSSSTQTVEEAKEAWMQETLSILESSVRHWSEQIQEVLDKHLHSGKLYPQPSDYYKFFCLRGKSLRYIRQQLRSESLEIVAEILQSRNSPRDAELKDLIKKVEDGVTEAEDIQKHLFPLHRRCKDLEAKDLPRLRRHLVDGLLRMVREAVEHCHSLQLPHNTDLVSKLYSSVSHILVRLSQQFLDGATMFRGELDDSEQRLDLVLGVMDYMRSSRTAGTFLERHDRLEMFVQRLRTIKVIFETSSAFLRLAKTEAGGIHGHATAFQIKQIYDEFQEQLVTFDKCPYDVLEPDAQEFEKDIEQFRRKVNELDGRLGSVIKGCILNCSSVEAMTKVLQVYEFLMKRPAIKDVALPLCERQVREATRREMDALLRKFLDDATRDSAACLPVYKNIPPTSRIIQWVCDIQGQLDGILRAVKNVSHIFTDEIFQNWSNGIPALLKDKLHQPLIKRETGLIIVNFVSELETVTREVKHLIRLKSESSLPEEALSFYRRRDELSDQRIVVRSIVDRYNELRAELLDIEMPLVQPMLKKMDQLLLPAENSIIWSDSGVTEYLKGVEDSSETIHRQVQAAKKNLREIQDLCYAWGNNEPLLCEKTLPLDLATLKTGEFLVEETLRPMITEDGNRIHSLLQESKTLFGITSTSQEWSEYVHFVDELVSEGLLYLLRRNLYFLLQSTTPGTVQNPIFMIQVHLDTFGLRFKPPLDKPKHKTVQTLIDGIVAGIFSATGLVKRVDDTQSAKDYMSELEELQELQEMREELSSRIQSLTREAEEVLLDLQPYSYLWKEEPDSVIKSLTANPEDTLGNVPQIIEQIRNCETLRTQIMEVVQPFRLVKEWLRVDQAHFKEHLLSCVDDWQRRFKDLVMESVCRCLYDLDAFCADTESELSEMVPSAEQMDSSALLKVITRIQAVQDRRALTNEMFKPLAAAIKFLKMECQEELDGQVQILQQSLPDKWQHTKKLAEHWRQQISTPMAKEASSVRMQVTAFSSKQIQFREQFRKSAAFHRDCPMPAKDMLDKLRLDIQKLQEEVQELTKSGKLFEVHVPEFSQLKQCENELVLLAELWEYIDKVKVQLKVWEDTPWTQVDLDALEMQCKVYMRDIKLMDKEMRSWDNFIWLQESIKNILVALRAIHQLRNPAIKERHWTRLSNATQVPLSVTDETPLGELLSLELHRFEDVVESIVERASKELVTERILAELEATWAEIKFEYSIHQRTGYRLLHISELLIATLEDNQVQLQNLMSSKHVAHFLDRITEWVRKLSRVESVIGAWVDVQRAWSQMESIFMGSEDIKEQLPEDCERFMSIDASFKSLVDVLSTESETVVSVSDRPDVHEDLSRLQAELALCEKALASYLETKRRVFPRFYFVSSADLLDILSNGTQPRTIIRHLPKLFDSAAQLIFESDESDVALAVISRDGEVLKLKESCSCSGAVELWLDNLLTVIRHTLKEDLSTALGSYEDGNREAWIFENIAQVALTGTQIWWTAEVSAALQRVLQGHETALKQYNKKQMQQLHNLIGLLLTDLSRESRQKVMTICTMDVHARDVVSKLVSLRVESESDFAWQSQLRHRWEEDCKVYICDARFDYCHEYLGNTPRLVVTPLTDRCFITLTQSLKLMMGGAPTGPAGTGKTETVKDLGRALGTLVYVFNCSEQMDYRSCANIYKGLAQTGAWGCFDEFNRISVEVLSVVAVQVKCIQDALRGNKTTLCLLGDDIPLINTLGIFITMNPGYAGRTELPENLKTLFRPCAMVAPDIQLICEIMLVAEGFVEARSLGQKFTTLYSLCKQLLSKQDHYDWGLRAIKSVLVVAGSLKRSSPATPEEHILMLALRDFNLPKIVSEDVGVFIGLIGDLFPALDVPRKKNLVLEKSVRDAIVELKLQPEDSFVLKVLQFSDLLDVRHSVFVIGAAGSGKSSVCKTLLTVHRQRGEKPLALDLNPKAVTNDELFGTINPATREWKDGLLSSLIRDLVNATTDGPRWLILDGDIDPMWIESLNSVMDDNRVLTLASRERISLTSTMRLIFEVSTLEHATPATVSRGGVLYLDSGDVGWNPFVVSWIERRSVQSEKANLIIFFDKYVPPCLEAMSKRFKTVLPIPDICYVQTLCCLLECLLTPENTPPDSPNELYELYFVFCCIWAFGSGLDLNNGADGRLDFSNWFLSEFKSIKFPISGTQASGQNGSDSPTVFDYYIDNKRFYPWSRKLQKFQPSPDISLQNFLVPTKETHRIQYMMDLLITKGHPIMLVGPSGCGKTSVIRSTLDSLDQESTYLVVNVPFNFYTSSATVQRAMELHLEKKVGKNFGPPGQKKIVYFIDDFNIPEVDMDGTCQPHTIIRQHLDYGHWYDRNKLTLKEVTNCQYLVSMCPTAGSCTINSRLQRHFCVLSVPPTTIDSMQTIFGLQLREHLRRIHPPSESQEEVEEFRITAQQQIVRLAISLQSRMSAAFHPTALKFHYVFNLRDISNVFRGLMLSSSESLVKSEDLLQLWLHESQRVYRDKLLDQDDLEKFDKILADTLKRNTEMDDQTCSAMVSNIPVHCHFAQGIGTSCYQPVSDKSQLVRLLQDALDAYNDICAPMELVLFEDAVRHICRITRILESGGNALLVGVGGSGRQSSASLAAYICNLHLHQPTLHSEYDIQDFKTDIGSLYLRAGVKNIGSLFMMSDAQVADERFLVLINDLLSSGDIPDLFPEAEVENIISALRSEVKSAGIYDSRENCWNYFINKVKRRLKVVLCFSPVGSTLRSRSRKFPTLISCTCIDWFHPWPKDALVTVCNRFLEDLPDLEPELREPVADFVAFVYRSVNEISKAYLRKERRCVETTPKSFLQHIKTYKLLMQKRHTFLKDNIGRLETGLQRLVDTSQQVDVLKEQLAEQEVELQQRSSDIDALLETVVKETEVVSREKTVAAAEEAKVSRIHADVSQRQRDCEEDLARAEPALEAAQEALNTLNKSNLTELRSFGSPPVAVRNVTSAVMVLLATDGKIPKDLSWRAAKLTMSKVDNFLDSLINFDKDNIHENSLKAVQTYIKSPEFKPEVVVGKSQAAAGLCSWVINVLKYYEVFCDVEPKRKALAEANAEYNVAKEKLARIQEKVTEVESRLSDLKARCEAATEAKARCESEAQKTAFSIHLANRLLGGLASERQRWSELAADFRILMQTLPGDVLLSSAFVAYLGPFTKIYRLQLLNEYWRPFLEKKVRKRIHFSSALYDSSDLLLIREKITRKALKGMSEEKKLNIRPSPEQKFDSAGVKAALKELVSEELGDKGYDYIYAPDWTKSLSRRIHDRLKSLVAYHRYKFAVQVVLGEKHGQGMRAASGCLWDENTDGCATVVVNKESMYCIVSVYAVYCYCYE</sequence>
<dbReference type="InterPro" id="IPR003593">
    <property type="entry name" value="AAA+_ATPase"/>
</dbReference>
<evidence type="ECO:0000256" key="2">
    <source>
        <dbReference type="ARBA" id="ARBA00005361"/>
    </source>
</evidence>
<feature type="coiled-coil region" evidence="15">
    <location>
        <begin position="932"/>
        <end position="966"/>
    </location>
</feature>
<dbReference type="FunFam" id="3.40.50.300:FF:001810">
    <property type="entry name" value="Cytoplasmic dynein 2 heavy chain 1"/>
    <property type="match status" value="1"/>
</dbReference>
<keyword evidence="6" id="KW-0677">Repeat</keyword>
<dbReference type="FunFam" id="3.20.180.20:FF:000001">
    <property type="entry name" value="Dynein axonemal heavy chain 5"/>
    <property type="match status" value="1"/>
</dbReference>
<dbReference type="Pfam" id="PF12775">
    <property type="entry name" value="AAA_7"/>
    <property type="match status" value="1"/>
</dbReference>
<dbReference type="GO" id="GO:0005524">
    <property type="term" value="F:ATP binding"/>
    <property type="evidence" value="ECO:0007669"/>
    <property type="project" value="UniProtKB-KW"/>
</dbReference>
<dbReference type="PANTHER" id="PTHR45703:SF8">
    <property type="entry name" value="DYNEINS HEAVY CHAIN"/>
    <property type="match status" value="1"/>
</dbReference>
<dbReference type="GO" id="GO:0005874">
    <property type="term" value="C:microtubule"/>
    <property type="evidence" value="ECO:0007669"/>
    <property type="project" value="UniProtKB-KW"/>
</dbReference>
<dbReference type="GO" id="GO:0007018">
    <property type="term" value="P:microtubule-based movement"/>
    <property type="evidence" value="ECO:0007669"/>
    <property type="project" value="InterPro"/>
</dbReference>
<dbReference type="GO" id="GO:0045505">
    <property type="term" value="F:dynein intermediate chain binding"/>
    <property type="evidence" value="ECO:0007669"/>
    <property type="project" value="InterPro"/>
</dbReference>
<evidence type="ECO:0000256" key="4">
    <source>
        <dbReference type="ARBA" id="ARBA00022490"/>
    </source>
</evidence>
<dbReference type="InterPro" id="IPR024317">
    <property type="entry name" value="Dynein_heavy_chain_D4_dom"/>
</dbReference>
<dbReference type="InterPro" id="IPR013594">
    <property type="entry name" value="Dynein_heavy_tail"/>
</dbReference>
<dbReference type="FunFam" id="1.20.58.1120:FF:000001">
    <property type="entry name" value="dynein heavy chain 2, axonemal"/>
    <property type="match status" value="1"/>
</dbReference>
<evidence type="ECO:0000256" key="12">
    <source>
        <dbReference type="ARBA" id="ARBA00023175"/>
    </source>
</evidence>
<keyword evidence="5" id="KW-0493">Microtubule</keyword>
<reference evidence="17 18" key="1">
    <citation type="journal article" date="2019" name="Sci. Rep.">
        <title>Orb-weaving spider Araneus ventricosus genome elucidates the spidroin gene catalogue.</title>
        <authorList>
            <person name="Kono N."/>
            <person name="Nakamura H."/>
            <person name="Ohtoshi R."/>
            <person name="Moran D.A.P."/>
            <person name="Shinohara A."/>
            <person name="Yoshida Y."/>
            <person name="Fujiwara M."/>
            <person name="Mori M."/>
            <person name="Tomita M."/>
            <person name="Arakawa K."/>
        </authorList>
    </citation>
    <scope>NUCLEOTIDE SEQUENCE [LARGE SCALE GENOMIC DNA]</scope>
</reference>
<dbReference type="InterPro" id="IPR027417">
    <property type="entry name" value="P-loop_NTPase"/>
</dbReference>
<dbReference type="Pfam" id="PF12774">
    <property type="entry name" value="AAA_6"/>
    <property type="match status" value="1"/>
</dbReference>
<feature type="domain" description="AAA+ ATPase" evidence="16">
    <location>
        <begin position="1806"/>
        <end position="1940"/>
    </location>
</feature>
<keyword evidence="14" id="KW-0966">Cell projection</keyword>
<dbReference type="Pfam" id="PF08385">
    <property type="entry name" value="DHC_N1"/>
    <property type="match status" value="1"/>
</dbReference>
<organism evidence="17 18">
    <name type="scientific">Araneus ventricosus</name>
    <name type="common">Orbweaver spider</name>
    <name type="synonym">Epeira ventricosa</name>
    <dbReference type="NCBI Taxonomy" id="182803"/>
    <lineage>
        <taxon>Eukaryota</taxon>
        <taxon>Metazoa</taxon>
        <taxon>Ecdysozoa</taxon>
        <taxon>Arthropoda</taxon>
        <taxon>Chelicerata</taxon>
        <taxon>Arachnida</taxon>
        <taxon>Araneae</taxon>
        <taxon>Araneomorphae</taxon>
        <taxon>Entelegynae</taxon>
        <taxon>Araneoidea</taxon>
        <taxon>Araneidae</taxon>
        <taxon>Araneus</taxon>
    </lineage>
</organism>
<dbReference type="FunFam" id="1.20.140.100:FF:000001">
    <property type="entry name" value="dynein heavy chain 17, axonemal"/>
    <property type="match status" value="1"/>
</dbReference>
<dbReference type="Gene3D" id="3.30.1140.40">
    <property type="entry name" value="Tctex-1"/>
    <property type="match status" value="1"/>
</dbReference>
<dbReference type="GO" id="GO:0051959">
    <property type="term" value="F:dynein light intermediate chain binding"/>
    <property type="evidence" value="ECO:0007669"/>
    <property type="project" value="InterPro"/>
</dbReference>
<dbReference type="Gene3D" id="3.40.50.300">
    <property type="entry name" value="P-loop containing nucleotide triphosphate hydrolases"/>
    <property type="match status" value="3"/>
</dbReference>
<evidence type="ECO:0000256" key="5">
    <source>
        <dbReference type="ARBA" id="ARBA00022701"/>
    </source>
</evidence>
<keyword evidence="9" id="KW-0243">Dynein</keyword>
<feature type="domain" description="AAA+ ATPase" evidence="16">
    <location>
        <begin position="2084"/>
        <end position="2211"/>
    </location>
</feature>
<keyword evidence="4" id="KW-0963">Cytoplasm</keyword>
<comment type="subcellular location">
    <subcellularLocation>
        <location evidence="1">Cytoplasm</location>
        <location evidence="1">Cytoskeleton</location>
        <location evidence="1">Cilium axoneme</location>
    </subcellularLocation>
</comment>
<dbReference type="Gene3D" id="1.20.58.1120">
    <property type="match status" value="1"/>
</dbReference>
<keyword evidence="11" id="KW-0969">Cilium</keyword>
<dbReference type="OrthoDB" id="6432289at2759"/>
<evidence type="ECO:0000256" key="10">
    <source>
        <dbReference type="ARBA" id="ARBA00023054"/>
    </source>
</evidence>
<dbReference type="InterPro" id="IPR035699">
    <property type="entry name" value="AAA_6"/>
</dbReference>
<dbReference type="FunFam" id="1.20.920.20:FF:000003">
    <property type="entry name" value="Dynein axonemal heavy chain 17"/>
    <property type="match status" value="1"/>
</dbReference>
<dbReference type="Pfam" id="PF08393">
    <property type="entry name" value="DHC_N2"/>
    <property type="match status" value="1"/>
</dbReference>
<dbReference type="InterPro" id="IPR043157">
    <property type="entry name" value="Dynein_AAA1S"/>
</dbReference>
<dbReference type="InterPro" id="IPR041466">
    <property type="entry name" value="Dynein_AAA5_ext"/>
</dbReference>
<dbReference type="Gene3D" id="1.20.920.20">
    <property type="match status" value="1"/>
</dbReference>
<dbReference type="InterPro" id="IPR024743">
    <property type="entry name" value="Dynein_HC_stalk"/>
</dbReference>
<name>A0A4Y2FD40_ARAVE</name>
<dbReference type="PANTHER" id="PTHR45703">
    <property type="entry name" value="DYNEIN HEAVY CHAIN"/>
    <property type="match status" value="1"/>
</dbReference>
<dbReference type="CDD" id="cd21459">
    <property type="entry name" value="DLC-like_TCTEX1D2"/>
    <property type="match status" value="1"/>
</dbReference>
<dbReference type="Proteomes" id="UP000499080">
    <property type="component" value="Unassembled WGS sequence"/>
</dbReference>
<dbReference type="Gene3D" id="3.20.180.20">
    <property type="entry name" value="Dynein heavy chain, N-terminal domain 2"/>
    <property type="match status" value="1"/>
</dbReference>
<gene>
    <name evidence="17" type="primary">DYHC_1</name>
    <name evidence="17" type="ORF">AVEN_140330_1</name>
</gene>
<dbReference type="GO" id="GO:0005930">
    <property type="term" value="C:axoneme"/>
    <property type="evidence" value="ECO:0007669"/>
    <property type="project" value="UniProtKB-SubCell"/>
</dbReference>
<evidence type="ECO:0000256" key="15">
    <source>
        <dbReference type="SAM" id="Coils"/>
    </source>
</evidence>
<dbReference type="InterPro" id="IPR042228">
    <property type="entry name" value="Dynein_linker_3"/>
</dbReference>
<dbReference type="Gene3D" id="1.10.472.130">
    <property type="match status" value="1"/>
</dbReference>
<evidence type="ECO:0000256" key="6">
    <source>
        <dbReference type="ARBA" id="ARBA00022737"/>
    </source>
</evidence>
<dbReference type="EMBL" id="BGPR01000891">
    <property type="protein sequence ID" value="GBM39282.1"/>
    <property type="molecule type" value="Genomic_DNA"/>
</dbReference>
<dbReference type="InterPro" id="IPR041589">
    <property type="entry name" value="DNAH3_AAA_lid_1"/>
</dbReference>
<comment type="caution">
    <text evidence="17">The sequence shown here is derived from an EMBL/GenBank/DDBJ whole genome shotgun (WGS) entry which is preliminary data.</text>
</comment>
<dbReference type="InterPro" id="IPR026983">
    <property type="entry name" value="DHC"/>
</dbReference>
<dbReference type="Pfam" id="PF03645">
    <property type="entry name" value="Tctex-1"/>
    <property type="match status" value="1"/>
</dbReference>
<evidence type="ECO:0000256" key="11">
    <source>
        <dbReference type="ARBA" id="ARBA00023069"/>
    </source>
</evidence>
<keyword evidence="10 15" id="KW-0175">Coiled coil</keyword>
<dbReference type="Pfam" id="PF17857">
    <property type="entry name" value="AAA_lid_1"/>
    <property type="match status" value="1"/>
</dbReference>
<dbReference type="InterPro" id="IPR013602">
    <property type="entry name" value="Dynein_heavy_linker"/>
</dbReference>
<dbReference type="SUPFAM" id="SSF52540">
    <property type="entry name" value="P-loop containing nucleoside triphosphate hydrolases"/>
    <property type="match status" value="4"/>
</dbReference>
<evidence type="ECO:0000259" key="16">
    <source>
        <dbReference type="SMART" id="SM00382"/>
    </source>
</evidence>
<feature type="coiled-coil region" evidence="15">
    <location>
        <begin position="3036"/>
        <end position="3063"/>
    </location>
</feature>
<evidence type="ECO:0000256" key="13">
    <source>
        <dbReference type="ARBA" id="ARBA00023212"/>
    </source>
</evidence>
<keyword evidence="12" id="KW-0505">Motor protein</keyword>
<keyword evidence="8" id="KW-0067">ATP-binding</keyword>
<dbReference type="SMART" id="SM00382">
    <property type="entry name" value="AAA"/>
    <property type="match status" value="3"/>
</dbReference>
<dbReference type="FunFam" id="1.10.8.710:FF:000002">
    <property type="entry name" value="dynein heavy chain 17, axonemal"/>
    <property type="match status" value="1"/>
</dbReference>
<proteinExistence type="inferred from homology"/>
<dbReference type="InterPro" id="IPR005334">
    <property type="entry name" value="Tctex-1-like"/>
</dbReference>
<dbReference type="Gene3D" id="1.10.287.2620">
    <property type="match status" value="1"/>
</dbReference>
<dbReference type="Pfam" id="PF12780">
    <property type="entry name" value="AAA_8"/>
    <property type="match status" value="1"/>
</dbReference>
<comment type="similarity">
    <text evidence="2">Belongs to the dynein light chain Tctex-type family.</text>
</comment>
<protein>
    <submittedName>
        <fullName evidence="17">Dynein beta chain, ciliary</fullName>
    </submittedName>
</protein>
<dbReference type="Pfam" id="PF12777">
    <property type="entry name" value="MT"/>
    <property type="match status" value="1"/>
</dbReference>
<evidence type="ECO:0000256" key="8">
    <source>
        <dbReference type="ARBA" id="ARBA00022840"/>
    </source>
</evidence>
<keyword evidence="18" id="KW-1185">Reference proteome</keyword>
<dbReference type="FunFam" id="3.40.50.300:FF:000219">
    <property type="entry name" value="Dynein axonemal heavy chain 17"/>
    <property type="match status" value="1"/>
</dbReference>
<keyword evidence="7" id="KW-0547">Nucleotide-binding</keyword>
<dbReference type="GO" id="GO:0030286">
    <property type="term" value="C:dynein complex"/>
    <property type="evidence" value="ECO:0007669"/>
    <property type="project" value="UniProtKB-KW"/>
</dbReference>
<evidence type="ECO:0000256" key="14">
    <source>
        <dbReference type="ARBA" id="ARBA00023273"/>
    </source>
</evidence>
<comment type="similarity">
    <text evidence="3">Belongs to the dynein heavy chain family.</text>
</comment>